<accession>A0A382PKN0</accession>
<organism evidence="1">
    <name type="scientific">marine metagenome</name>
    <dbReference type="NCBI Taxonomy" id="408172"/>
    <lineage>
        <taxon>unclassified sequences</taxon>
        <taxon>metagenomes</taxon>
        <taxon>ecological metagenomes</taxon>
    </lineage>
</organism>
<dbReference type="EMBL" id="UINC01107724">
    <property type="protein sequence ID" value="SVC73310.1"/>
    <property type="molecule type" value="Genomic_DNA"/>
</dbReference>
<name>A0A382PKN0_9ZZZZ</name>
<feature type="non-terminal residue" evidence="1">
    <location>
        <position position="1"/>
    </location>
</feature>
<proteinExistence type="predicted"/>
<protein>
    <submittedName>
        <fullName evidence="1">Uncharacterized protein</fullName>
    </submittedName>
</protein>
<sequence>SKLSGYIMWPTAITLIYLQLADHFSGGKNIILSPSNPDNPPNPQQ</sequence>
<dbReference type="AlphaFoldDB" id="A0A382PKN0"/>
<reference evidence="1" key="1">
    <citation type="submission" date="2018-05" db="EMBL/GenBank/DDBJ databases">
        <authorList>
            <person name="Lanie J.A."/>
            <person name="Ng W.-L."/>
            <person name="Kazmierczak K.M."/>
            <person name="Andrzejewski T.M."/>
            <person name="Davidsen T.M."/>
            <person name="Wayne K.J."/>
            <person name="Tettelin H."/>
            <person name="Glass J.I."/>
            <person name="Rusch D."/>
            <person name="Podicherti R."/>
            <person name="Tsui H.-C.T."/>
            <person name="Winkler M.E."/>
        </authorList>
    </citation>
    <scope>NUCLEOTIDE SEQUENCE</scope>
</reference>
<gene>
    <name evidence="1" type="ORF">METZ01_LOCUS326164</name>
</gene>
<evidence type="ECO:0000313" key="1">
    <source>
        <dbReference type="EMBL" id="SVC73310.1"/>
    </source>
</evidence>